<keyword evidence="5 7" id="KW-0472">Membrane</keyword>
<evidence type="ECO:0000256" key="4">
    <source>
        <dbReference type="ARBA" id="ARBA00022989"/>
    </source>
</evidence>
<dbReference type="SUPFAM" id="SSF103473">
    <property type="entry name" value="MFS general substrate transporter"/>
    <property type="match status" value="1"/>
</dbReference>
<evidence type="ECO:0000256" key="7">
    <source>
        <dbReference type="SAM" id="Phobius"/>
    </source>
</evidence>
<dbReference type="RefSeq" id="WP_189944309.1">
    <property type="nucleotide sequence ID" value="NZ_BMSX01000047.1"/>
</dbReference>
<dbReference type="PANTHER" id="PTHR43124">
    <property type="entry name" value="PURINE EFFLUX PUMP PBUE"/>
    <property type="match status" value="1"/>
</dbReference>
<keyword evidence="2" id="KW-1003">Cell membrane</keyword>
<organism evidence="8 9">
    <name type="scientific">Streptomyces aurantiogriseus</name>
    <dbReference type="NCBI Taxonomy" id="66870"/>
    <lineage>
        <taxon>Bacteria</taxon>
        <taxon>Bacillati</taxon>
        <taxon>Actinomycetota</taxon>
        <taxon>Actinomycetes</taxon>
        <taxon>Kitasatosporales</taxon>
        <taxon>Streptomycetaceae</taxon>
        <taxon>Streptomyces</taxon>
    </lineage>
</organism>
<sequence length="241" mass="24632">MMGVVIPGNVTAALAPGLGRRVAGRMVSALAHSTLIAAFVAAAHDMAPPRKRAARAAKVTPGTGLATVIGMPTGTPAGDNWGWRATSWAPAALSLASTLLLLRHNVPKAAPVEKPGARHTAVDGRRAFTLFVTMVLVALVIVPGTGGMFALYTYTSPNLTHAAGFKSSTVTVLLRPDGPGGVAGNLIGADQPTATCPPQSSQPRAPPLPPCCCSSCSSTTPGQWPSCSPYSVPRTTPPSRR</sequence>
<evidence type="ECO:0000313" key="8">
    <source>
        <dbReference type="EMBL" id="GGR63746.1"/>
    </source>
</evidence>
<protein>
    <recommendedName>
        <fullName evidence="10">Major facilitator superfamily (MFS) profile domain-containing protein</fullName>
    </recommendedName>
</protein>
<evidence type="ECO:0000256" key="3">
    <source>
        <dbReference type="ARBA" id="ARBA00022692"/>
    </source>
</evidence>
<evidence type="ECO:0000256" key="1">
    <source>
        <dbReference type="ARBA" id="ARBA00004651"/>
    </source>
</evidence>
<feature type="compositionally biased region" description="Polar residues" evidence="6">
    <location>
        <begin position="222"/>
        <end position="241"/>
    </location>
</feature>
<reference evidence="8" key="1">
    <citation type="journal article" date="2014" name="Int. J. Syst. Evol. Microbiol.">
        <title>Complete genome sequence of Corynebacterium casei LMG S-19264T (=DSM 44701T), isolated from a smear-ripened cheese.</title>
        <authorList>
            <consortium name="US DOE Joint Genome Institute (JGI-PGF)"/>
            <person name="Walter F."/>
            <person name="Albersmeier A."/>
            <person name="Kalinowski J."/>
            <person name="Ruckert C."/>
        </authorList>
    </citation>
    <scope>NUCLEOTIDE SEQUENCE</scope>
    <source>
        <strain evidence="8">JCM 4346</strain>
    </source>
</reference>
<dbReference type="Gene3D" id="1.20.1720.10">
    <property type="entry name" value="Multidrug resistance protein D"/>
    <property type="match status" value="1"/>
</dbReference>
<evidence type="ECO:0008006" key="10">
    <source>
        <dbReference type="Google" id="ProtNLM"/>
    </source>
</evidence>
<dbReference type="GO" id="GO:0022857">
    <property type="term" value="F:transmembrane transporter activity"/>
    <property type="evidence" value="ECO:0007669"/>
    <property type="project" value="InterPro"/>
</dbReference>
<feature type="region of interest" description="Disordered" evidence="6">
    <location>
        <begin position="217"/>
        <end position="241"/>
    </location>
</feature>
<dbReference type="EMBL" id="BMSX01000047">
    <property type="protein sequence ID" value="GGR63746.1"/>
    <property type="molecule type" value="Genomic_DNA"/>
</dbReference>
<dbReference type="InterPro" id="IPR036259">
    <property type="entry name" value="MFS_trans_sf"/>
</dbReference>
<dbReference type="GO" id="GO:0005886">
    <property type="term" value="C:plasma membrane"/>
    <property type="evidence" value="ECO:0007669"/>
    <property type="project" value="UniProtKB-SubCell"/>
</dbReference>
<accession>A0A918L0F7</accession>
<dbReference type="InterPro" id="IPR050189">
    <property type="entry name" value="MFS_Efflux_Transporters"/>
</dbReference>
<reference evidence="8" key="2">
    <citation type="submission" date="2020-09" db="EMBL/GenBank/DDBJ databases">
        <authorList>
            <person name="Sun Q."/>
            <person name="Ohkuma M."/>
        </authorList>
    </citation>
    <scope>NUCLEOTIDE SEQUENCE</scope>
    <source>
        <strain evidence="8">JCM 4346</strain>
    </source>
</reference>
<comment type="subcellular location">
    <subcellularLocation>
        <location evidence="1">Cell membrane</location>
        <topology evidence="1">Multi-pass membrane protein</topology>
    </subcellularLocation>
</comment>
<dbReference type="PANTHER" id="PTHR43124:SF3">
    <property type="entry name" value="CHLORAMPHENICOL EFFLUX PUMP RV0191"/>
    <property type="match status" value="1"/>
</dbReference>
<dbReference type="InterPro" id="IPR011701">
    <property type="entry name" value="MFS"/>
</dbReference>
<evidence type="ECO:0000256" key="2">
    <source>
        <dbReference type="ARBA" id="ARBA00022475"/>
    </source>
</evidence>
<keyword evidence="9" id="KW-1185">Reference proteome</keyword>
<keyword evidence="3 7" id="KW-0812">Transmembrane</keyword>
<feature type="transmembrane region" description="Helical" evidence="7">
    <location>
        <begin position="29"/>
        <end position="47"/>
    </location>
</feature>
<keyword evidence="4 7" id="KW-1133">Transmembrane helix</keyword>
<evidence type="ECO:0000313" key="9">
    <source>
        <dbReference type="Proteomes" id="UP000658320"/>
    </source>
</evidence>
<name>A0A918L0F7_9ACTN</name>
<gene>
    <name evidence="8" type="ORF">GCM10010251_95510</name>
</gene>
<feature type="transmembrane region" description="Helical" evidence="7">
    <location>
        <begin position="128"/>
        <end position="152"/>
    </location>
</feature>
<comment type="caution">
    <text evidence="8">The sequence shown here is derived from an EMBL/GenBank/DDBJ whole genome shotgun (WGS) entry which is preliminary data.</text>
</comment>
<dbReference type="Proteomes" id="UP000658320">
    <property type="component" value="Unassembled WGS sequence"/>
</dbReference>
<evidence type="ECO:0000256" key="6">
    <source>
        <dbReference type="SAM" id="MobiDB-lite"/>
    </source>
</evidence>
<proteinExistence type="predicted"/>
<dbReference type="Pfam" id="PF07690">
    <property type="entry name" value="MFS_1"/>
    <property type="match status" value="1"/>
</dbReference>
<dbReference type="AlphaFoldDB" id="A0A918L0F7"/>
<evidence type="ECO:0000256" key="5">
    <source>
        <dbReference type="ARBA" id="ARBA00023136"/>
    </source>
</evidence>